<evidence type="ECO:0000313" key="6">
    <source>
        <dbReference type="Proteomes" id="UP001148614"/>
    </source>
</evidence>
<reference evidence="5" key="1">
    <citation type="submission" date="2022-07" db="EMBL/GenBank/DDBJ databases">
        <title>Genome Sequence of Xylaria arbuscula.</title>
        <authorList>
            <person name="Buettner E."/>
        </authorList>
    </citation>
    <scope>NUCLEOTIDE SEQUENCE</scope>
    <source>
        <strain evidence="5">VT107</strain>
    </source>
</reference>
<evidence type="ECO:0000256" key="3">
    <source>
        <dbReference type="PROSITE-ProRule" id="PRU10038"/>
    </source>
</evidence>
<evidence type="ECO:0000256" key="2">
    <source>
        <dbReference type="ARBA" id="ARBA00022801"/>
    </source>
</evidence>
<dbReference type="AlphaFoldDB" id="A0A9W8TJA4"/>
<evidence type="ECO:0000259" key="4">
    <source>
        <dbReference type="Pfam" id="PF07859"/>
    </source>
</evidence>
<keyword evidence="6" id="KW-1185">Reference proteome</keyword>
<dbReference type="Pfam" id="PF07859">
    <property type="entry name" value="Abhydrolase_3"/>
    <property type="match status" value="1"/>
</dbReference>
<organism evidence="5 6">
    <name type="scientific">Xylaria arbuscula</name>
    <dbReference type="NCBI Taxonomy" id="114810"/>
    <lineage>
        <taxon>Eukaryota</taxon>
        <taxon>Fungi</taxon>
        <taxon>Dikarya</taxon>
        <taxon>Ascomycota</taxon>
        <taxon>Pezizomycotina</taxon>
        <taxon>Sordariomycetes</taxon>
        <taxon>Xylariomycetidae</taxon>
        <taxon>Xylariales</taxon>
        <taxon>Xylariaceae</taxon>
        <taxon>Xylaria</taxon>
    </lineage>
</organism>
<dbReference type="Proteomes" id="UP001148614">
    <property type="component" value="Unassembled WGS sequence"/>
</dbReference>
<feature type="active site" evidence="3">
    <location>
        <position position="212"/>
    </location>
</feature>
<dbReference type="InterPro" id="IPR033140">
    <property type="entry name" value="Lipase_GDXG_put_SER_AS"/>
</dbReference>
<dbReference type="InterPro" id="IPR050300">
    <property type="entry name" value="GDXG_lipolytic_enzyme"/>
</dbReference>
<accession>A0A9W8TJA4</accession>
<dbReference type="InterPro" id="IPR013094">
    <property type="entry name" value="AB_hydrolase_3"/>
</dbReference>
<comment type="caution">
    <text evidence="5">The sequence shown here is derived from an EMBL/GenBank/DDBJ whole genome shotgun (WGS) entry which is preliminary data.</text>
</comment>
<dbReference type="PANTHER" id="PTHR48081:SF8">
    <property type="entry name" value="ALPHA_BETA HYDROLASE FOLD-3 DOMAIN-CONTAINING PROTEIN-RELATED"/>
    <property type="match status" value="1"/>
</dbReference>
<dbReference type="EMBL" id="JANPWZ010001537">
    <property type="protein sequence ID" value="KAJ3565043.1"/>
    <property type="molecule type" value="Genomic_DNA"/>
</dbReference>
<keyword evidence="2" id="KW-0378">Hydrolase</keyword>
<dbReference type="PANTHER" id="PTHR48081">
    <property type="entry name" value="AB HYDROLASE SUPERFAMILY PROTEIN C4A8.06C"/>
    <property type="match status" value="1"/>
</dbReference>
<dbReference type="SUPFAM" id="SSF53474">
    <property type="entry name" value="alpha/beta-Hydrolases"/>
    <property type="match status" value="1"/>
</dbReference>
<evidence type="ECO:0000256" key="1">
    <source>
        <dbReference type="ARBA" id="ARBA00010515"/>
    </source>
</evidence>
<dbReference type="VEuPathDB" id="FungiDB:F4678DRAFT_450381"/>
<dbReference type="PROSITE" id="PS01174">
    <property type="entry name" value="LIPASE_GDXG_SER"/>
    <property type="match status" value="1"/>
</dbReference>
<feature type="domain" description="Alpha/beta hydrolase fold-3" evidence="4">
    <location>
        <begin position="132"/>
        <end position="344"/>
    </location>
</feature>
<dbReference type="GO" id="GO:0016787">
    <property type="term" value="F:hydrolase activity"/>
    <property type="evidence" value="ECO:0007669"/>
    <property type="project" value="UniProtKB-KW"/>
</dbReference>
<name>A0A9W8TJA4_9PEZI</name>
<dbReference type="InterPro" id="IPR029058">
    <property type="entry name" value="AB_hydrolase_fold"/>
</dbReference>
<protein>
    <recommendedName>
        <fullName evidence="4">Alpha/beta hydrolase fold-3 domain-containing protein</fullName>
    </recommendedName>
</protein>
<sequence length="371" mass="40531">MTDTNSFPLASYQPFRLLFQLLYTSTIVLRIPLFAATALVPGLRPHNKWSAKQIFMTRLAYCILDLTSRVGITETITLKPGKEGKRFHPVKPASATFYHGPLASEKVKPATIGGTWYPEAPEVGNIPKTVFLYFHGGAFIAGDGRDATCAPIAKKLLEKGGADVVFSVQYRLSGYGGVNPFPAALQDALSSYLYLLHELKIPASHIVVAGDSAGGNLAMALLLYLHNFGTTTQIPTPRAAVLISPWVAPFHYDMRDNPHLGTDFVPATYSSWGANAYAGSWPNARSDPYITQLGNPFPTPVPIFASAGTAEMFYERILKWADEMCSVQGNEVEVYHEQDAVHDTFLSAELLGFETSAWEVAQKIGGFVSKH</sequence>
<proteinExistence type="inferred from homology"/>
<gene>
    <name evidence="5" type="ORF">NPX13_g7638</name>
</gene>
<dbReference type="Gene3D" id="3.40.50.1820">
    <property type="entry name" value="alpha/beta hydrolase"/>
    <property type="match status" value="1"/>
</dbReference>
<evidence type="ECO:0000313" key="5">
    <source>
        <dbReference type="EMBL" id="KAJ3565043.1"/>
    </source>
</evidence>
<comment type="similarity">
    <text evidence="1">Belongs to the 'GDXG' lipolytic enzyme family.</text>
</comment>